<comment type="caution">
    <text evidence="10">The sequence shown here is derived from an EMBL/GenBank/DDBJ whole genome shotgun (WGS) entry which is preliminary data.</text>
</comment>
<accession>A0A7X3MD30</accession>
<keyword evidence="7 8" id="KW-0472">Membrane</keyword>
<evidence type="ECO:0000256" key="7">
    <source>
        <dbReference type="ARBA" id="ARBA00023136"/>
    </source>
</evidence>
<feature type="transmembrane region" description="Helical" evidence="8">
    <location>
        <begin position="55"/>
        <end position="76"/>
    </location>
</feature>
<gene>
    <name evidence="10" type="ORF">GN277_01230</name>
</gene>
<keyword evidence="6" id="KW-0051">Antiviral defense</keyword>
<keyword evidence="2" id="KW-1003">Cell membrane</keyword>
<evidence type="ECO:0000313" key="10">
    <source>
        <dbReference type="EMBL" id="MXP74105.1"/>
    </source>
</evidence>
<evidence type="ECO:0000256" key="1">
    <source>
        <dbReference type="ARBA" id="ARBA00004236"/>
    </source>
</evidence>
<protein>
    <recommendedName>
        <fullName evidence="9">Pycsar effector protein domain-containing protein</fullName>
    </recommendedName>
</protein>
<feature type="domain" description="Pycsar effector protein" evidence="9">
    <location>
        <begin position="12"/>
        <end position="172"/>
    </location>
</feature>
<name>A0A7X3MD30_9FIRM</name>
<proteinExistence type="predicted"/>
<evidence type="ECO:0000259" key="9">
    <source>
        <dbReference type="Pfam" id="PF18967"/>
    </source>
</evidence>
<dbReference type="Proteomes" id="UP000460412">
    <property type="component" value="Unassembled WGS sequence"/>
</dbReference>
<organism evidence="10 11">
    <name type="scientific">Sporofaciens musculi</name>
    <dbReference type="NCBI Taxonomy" id="2681861"/>
    <lineage>
        <taxon>Bacteria</taxon>
        <taxon>Bacillati</taxon>
        <taxon>Bacillota</taxon>
        <taxon>Clostridia</taxon>
        <taxon>Lachnospirales</taxon>
        <taxon>Lachnospiraceae</taxon>
        <taxon>Sporofaciens</taxon>
    </lineage>
</organism>
<feature type="transmembrane region" description="Helical" evidence="8">
    <location>
        <begin position="151"/>
        <end position="172"/>
    </location>
</feature>
<evidence type="ECO:0000256" key="2">
    <source>
        <dbReference type="ARBA" id="ARBA00022475"/>
    </source>
</evidence>
<evidence type="ECO:0000313" key="11">
    <source>
        <dbReference type="Proteomes" id="UP000460412"/>
    </source>
</evidence>
<keyword evidence="5 8" id="KW-1133">Transmembrane helix</keyword>
<sequence length="173" mass="19758">MEQNINDRSELLQRIFDNTNSWLHFLEAKNGAMIAFNVAMAAFLAETSVAEGCSLLSSVIFIGLIMSMAVSMWAFYPVNDSMKKTSGKIVTANLLHYAYIASLERDQYLQKLYGRYWGETGKNIGSFPQLERDYCEEIISNARITLRKQTCFNISFFIDIIVMVFLMISIVFI</sequence>
<evidence type="ECO:0000256" key="3">
    <source>
        <dbReference type="ARBA" id="ARBA00022692"/>
    </source>
</evidence>
<dbReference type="Pfam" id="PF18967">
    <property type="entry name" value="PycTM"/>
    <property type="match status" value="1"/>
</dbReference>
<dbReference type="EMBL" id="WUQX01000001">
    <property type="protein sequence ID" value="MXP74105.1"/>
    <property type="molecule type" value="Genomic_DNA"/>
</dbReference>
<evidence type="ECO:0000256" key="5">
    <source>
        <dbReference type="ARBA" id="ARBA00022989"/>
    </source>
</evidence>
<comment type="subcellular location">
    <subcellularLocation>
        <location evidence="1">Cell membrane</location>
    </subcellularLocation>
</comment>
<keyword evidence="11" id="KW-1185">Reference proteome</keyword>
<dbReference type="InterPro" id="IPR043760">
    <property type="entry name" value="PycTM_dom"/>
</dbReference>
<dbReference type="RefSeq" id="WP_159749154.1">
    <property type="nucleotide sequence ID" value="NZ_WUQX01000001.1"/>
</dbReference>
<keyword evidence="3 8" id="KW-0812">Transmembrane</keyword>
<keyword evidence="4" id="KW-0547">Nucleotide-binding</keyword>
<reference evidence="10 11" key="1">
    <citation type="submission" date="2019-12" db="EMBL/GenBank/DDBJ databases">
        <title>Sporaefaciens musculi gen. nov., sp. nov., a novel bacterium isolated from the caecum of an obese mouse.</title>
        <authorList>
            <person name="Rasmussen T.S."/>
            <person name="Streidl T."/>
            <person name="Hitch T.C.A."/>
            <person name="Wortmann E."/>
            <person name="Deptula P."/>
            <person name="Hansen M."/>
            <person name="Nielsen D.S."/>
            <person name="Clavel T."/>
            <person name="Vogensen F.K."/>
        </authorList>
    </citation>
    <scope>NUCLEOTIDE SEQUENCE [LARGE SCALE GENOMIC DNA]</scope>
    <source>
        <strain evidence="10 11">WCA-9-b2</strain>
    </source>
</reference>
<dbReference type="AlphaFoldDB" id="A0A7X3MD30"/>
<evidence type="ECO:0000256" key="6">
    <source>
        <dbReference type="ARBA" id="ARBA00023118"/>
    </source>
</evidence>
<feature type="transmembrane region" description="Helical" evidence="8">
    <location>
        <begin position="21"/>
        <end position="43"/>
    </location>
</feature>
<evidence type="ECO:0000256" key="4">
    <source>
        <dbReference type="ARBA" id="ARBA00022741"/>
    </source>
</evidence>
<evidence type="ECO:0000256" key="8">
    <source>
        <dbReference type="SAM" id="Phobius"/>
    </source>
</evidence>